<proteinExistence type="predicted"/>
<keyword evidence="10" id="KW-0472">Membrane</keyword>
<evidence type="ECO:0000256" key="6">
    <source>
        <dbReference type="ARBA" id="ARBA00022777"/>
    </source>
</evidence>
<evidence type="ECO:0000256" key="3">
    <source>
        <dbReference type="ARBA" id="ARBA00022553"/>
    </source>
</evidence>
<keyword evidence="7" id="KW-0067">ATP-binding</keyword>
<protein>
    <recommendedName>
        <fullName evidence="2">histidine kinase</fullName>
        <ecNumber evidence="2">2.7.13.3</ecNumber>
    </recommendedName>
</protein>
<dbReference type="PANTHER" id="PTHR24421:SF10">
    <property type="entry name" value="NITRATE_NITRITE SENSOR PROTEIN NARQ"/>
    <property type="match status" value="1"/>
</dbReference>
<keyword evidence="4" id="KW-0808">Transferase</keyword>
<dbReference type="Gene3D" id="1.20.5.1930">
    <property type="match status" value="1"/>
</dbReference>
<evidence type="ECO:0000256" key="9">
    <source>
        <dbReference type="SAM" id="MobiDB-lite"/>
    </source>
</evidence>
<dbReference type="RefSeq" id="WP_230735341.1">
    <property type="nucleotide sequence ID" value="NZ_JAJNDB010000003.1"/>
</dbReference>
<evidence type="ECO:0000256" key="2">
    <source>
        <dbReference type="ARBA" id="ARBA00012438"/>
    </source>
</evidence>
<keyword evidence="5" id="KW-0547">Nucleotide-binding</keyword>
<evidence type="ECO:0000256" key="8">
    <source>
        <dbReference type="ARBA" id="ARBA00023012"/>
    </source>
</evidence>
<dbReference type="InterPro" id="IPR050482">
    <property type="entry name" value="Sensor_HK_TwoCompSys"/>
</dbReference>
<dbReference type="InterPro" id="IPR011712">
    <property type="entry name" value="Sig_transdc_His_kin_sub3_dim/P"/>
</dbReference>
<dbReference type="InterPro" id="IPR036890">
    <property type="entry name" value="HATPase_C_sf"/>
</dbReference>
<feature type="domain" description="Signal transduction histidine kinase subgroup 3 dimerisation and phosphoacceptor" evidence="12">
    <location>
        <begin position="219"/>
        <end position="287"/>
    </location>
</feature>
<gene>
    <name evidence="13" type="ORF">LQ327_15825</name>
</gene>
<keyword evidence="14" id="KW-1185">Reference proteome</keyword>
<evidence type="ECO:0000259" key="12">
    <source>
        <dbReference type="Pfam" id="PF07730"/>
    </source>
</evidence>
<comment type="caution">
    <text evidence="13">The sequence shown here is derived from an EMBL/GenBank/DDBJ whole genome shotgun (WGS) entry which is preliminary data.</text>
</comment>
<evidence type="ECO:0000256" key="7">
    <source>
        <dbReference type="ARBA" id="ARBA00022840"/>
    </source>
</evidence>
<organism evidence="13 14">
    <name type="scientific">Actinomycetospora endophytica</name>
    <dbReference type="NCBI Taxonomy" id="2291215"/>
    <lineage>
        <taxon>Bacteria</taxon>
        <taxon>Bacillati</taxon>
        <taxon>Actinomycetota</taxon>
        <taxon>Actinomycetes</taxon>
        <taxon>Pseudonocardiales</taxon>
        <taxon>Pseudonocardiaceae</taxon>
        <taxon>Actinomycetospora</taxon>
    </lineage>
</organism>
<evidence type="ECO:0000256" key="10">
    <source>
        <dbReference type="SAM" id="Phobius"/>
    </source>
</evidence>
<name>A0ABS8PBF2_9PSEU</name>
<keyword evidence="6 13" id="KW-0418">Kinase</keyword>
<dbReference type="GO" id="GO:0016301">
    <property type="term" value="F:kinase activity"/>
    <property type="evidence" value="ECO:0007669"/>
    <property type="project" value="UniProtKB-KW"/>
</dbReference>
<dbReference type="Pfam" id="PF07730">
    <property type="entry name" value="HisKA_3"/>
    <property type="match status" value="1"/>
</dbReference>
<keyword evidence="8" id="KW-0902">Two-component regulatory system</keyword>
<feature type="domain" description="Histidine kinase/HSP90-like ATPase" evidence="11">
    <location>
        <begin position="327"/>
        <end position="416"/>
    </location>
</feature>
<dbReference type="PANTHER" id="PTHR24421">
    <property type="entry name" value="NITRATE/NITRITE SENSOR PROTEIN NARX-RELATED"/>
    <property type="match status" value="1"/>
</dbReference>
<evidence type="ECO:0000256" key="4">
    <source>
        <dbReference type="ARBA" id="ARBA00022679"/>
    </source>
</evidence>
<dbReference type="SUPFAM" id="SSF55874">
    <property type="entry name" value="ATPase domain of HSP90 chaperone/DNA topoisomerase II/histidine kinase"/>
    <property type="match status" value="1"/>
</dbReference>
<keyword evidence="3" id="KW-0597">Phosphoprotein</keyword>
<dbReference type="Pfam" id="PF02518">
    <property type="entry name" value="HATPase_c"/>
    <property type="match status" value="1"/>
</dbReference>
<dbReference type="Proteomes" id="UP001199469">
    <property type="component" value="Unassembled WGS sequence"/>
</dbReference>
<comment type="catalytic activity">
    <reaction evidence="1">
        <text>ATP + protein L-histidine = ADP + protein N-phospho-L-histidine.</text>
        <dbReference type="EC" id="2.7.13.3"/>
    </reaction>
</comment>
<keyword evidence="10" id="KW-0812">Transmembrane</keyword>
<evidence type="ECO:0000313" key="13">
    <source>
        <dbReference type="EMBL" id="MCD2194840.1"/>
    </source>
</evidence>
<dbReference type="InterPro" id="IPR003594">
    <property type="entry name" value="HATPase_dom"/>
</dbReference>
<evidence type="ECO:0000256" key="1">
    <source>
        <dbReference type="ARBA" id="ARBA00000085"/>
    </source>
</evidence>
<reference evidence="13 14" key="1">
    <citation type="submission" date="2021-11" db="EMBL/GenBank/DDBJ databases">
        <title>Draft genome sequence of Actinomycetospora sp. SF1 isolated from the rhizosphere soil.</title>
        <authorList>
            <person name="Duangmal K."/>
            <person name="Chantavorakit T."/>
        </authorList>
    </citation>
    <scope>NUCLEOTIDE SEQUENCE [LARGE SCALE GENOMIC DNA]</scope>
    <source>
        <strain evidence="13 14">TBRC 5722</strain>
    </source>
</reference>
<dbReference type="Gene3D" id="3.30.565.10">
    <property type="entry name" value="Histidine kinase-like ATPase, C-terminal domain"/>
    <property type="match status" value="1"/>
</dbReference>
<accession>A0ABS8PBF2</accession>
<sequence length="424" mass="43094">MTTRTGPGRTGETAGGVSPEPAPRPAYQTAGVPTPRTASTRARLAQTGRPLLWLAVVAGTIWPLTGRAIVAAVVVLLGAACAVVAARDPRIPSVTGDGERWRTVMLSLCALGGLIATLLVPQGAGWATALVGGALIGRLVIDPRLIWGFSIVAGIAAGVAFSHATGSPWSLLVGLAVPALASRSLDRARLHREHARVTALLVERDALREVELAAAAGEERARIARDLHDVLAHTLSGLSLHLQGIRAVAAKRLGPDDPVIGSVDKAADLARTGLAEAKEAVAALREDSPRPAPGAADLAALADEHGATLTVSGDPDALAPSIRETVFATVREALTNAGRHAPDAPVTITLDVGDAVEVRVANEGPGSEPGPARARGDVGGGRGLVGLRERAALVGATLDAGPDGDGWRVSLHVPVPVPAGHPAG</sequence>
<feature type="region of interest" description="Disordered" evidence="9">
    <location>
        <begin position="1"/>
        <end position="39"/>
    </location>
</feature>
<evidence type="ECO:0000313" key="14">
    <source>
        <dbReference type="Proteomes" id="UP001199469"/>
    </source>
</evidence>
<evidence type="ECO:0000256" key="5">
    <source>
        <dbReference type="ARBA" id="ARBA00022741"/>
    </source>
</evidence>
<dbReference type="EMBL" id="JAJNDB010000003">
    <property type="protein sequence ID" value="MCD2194840.1"/>
    <property type="molecule type" value="Genomic_DNA"/>
</dbReference>
<feature type="transmembrane region" description="Helical" evidence="10">
    <location>
        <begin position="105"/>
        <end position="133"/>
    </location>
</feature>
<keyword evidence="10" id="KW-1133">Transmembrane helix</keyword>
<feature type="transmembrane region" description="Helical" evidence="10">
    <location>
        <begin position="145"/>
        <end position="163"/>
    </location>
</feature>
<feature type="compositionally biased region" description="Low complexity" evidence="9">
    <location>
        <begin position="1"/>
        <end position="16"/>
    </location>
</feature>
<dbReference type="EC" id="2.7.13.3" evidence="2"/>
<feature type="transmembrane region" description="Helical" evidence="10">
    <location>
        <begin position="52"/>
        <end position="85"/>
    </location>
</feature>
<evidence type="ECO:0000259" key="11">
    <source>
        <dbReference type="Pfam" id="PF02518"/>
    </source>
</evidence>